<keyword evidence="10" id="KW-0472">Membrane</keyword>
<dbReference type="GO" id="GO:0005125">
    <property type="term" value="F:cytokine activity"/>
    <property type="evidence" value="ECO:0007669"/>
    <property type="project" value="TreeGrafter"/>
</dbReference>
<dbReference type="SMART" id="SM00204">
    <property type="entry name" value="TGFB"/>
    <property type="match status" value="1"/>
</dbReference>
<feature type="domain" description="TGF-beta family profile" evidence="11">
    <location>
        <begin position="94"/>
        <end position="206"/>
    </location>
</feature>
<evidence type="ECO:0000256" key="4">
    <source>
        <dbReference type="ARBA" id="ARBA00022729"/>
    </source>
</evidence>
<feature type="compositionally biased region" description="Basic and acidic residues" evidence="9">
    <location>
        <begin position="43"/>
        <end position="62"/>
    </location>
</feature>
<dbReference type="SUPFAM" id="SSF57501">
    <property type="entry name" value="Cystine-knot cytokines"/>
    <property type="match status" value="1"/>
</dbReference>
<keyword evidence="6" id="KW-1015">Disulfide bond</keyword>
<feature type="transmembrane region" description="Helical" evidence="10">
    <location>
        <begin position="6"/>
        <end position="34"/>
    </location>
</feature>
<comment type="caution">
    <text evidence="12">The sequence shown here is derived from an EMBL/GenBank/DDBJ whole genome shotgun (WGS) entry which is preliminary data.</text>
</comment>
<dbReference type="PROSITE" id="PS51362">
    <property type="entry name" value="TGF_BETA_2"/>
    <property type="match status" value="1"/>
</dbReference>
<sequence length="206" mass="23381">SNDKLYLSFALLVIMLNPFVSLFVLHLFILSLTVSGRGMAHKNRLEKTSCSEETKNSPETKGPKKHFKSLIQEGSADQHNEVQIEPFSSKETERKLLPEKKEDEADACRRVPMYVSFSNLKNSTLFDLVIAPSGFNAFKCVGKCKPNNYSLMMAMLNSKNKRYPTDGGRSCCVPIKWRSVSLLVFQQEKVLLRKFDNMIVQECGCM</sequence>
<dbReference type="GO" id="GO:0008083">
    <property type="term" value="F:growth factor activity"/>
    <property type="evidence" value="ECO:0007669"/>
    <property type="project" value="UniProtKB-KW"/>
</dbReference>
<dbReference type="CDD" id="cd13756">
    <property type="entry name" value="TGF_beta_BMPs_GDFs"/>
    <property type="match status" value="1"/>
</dbReference>
<dbReference type="Proteomes" id="UP001159428">
    <property type="component" value="Unassembled WGS sequence"/>
</dbReference>
<keyword evidence="3" id="KW-0964">Secreted</keyword>
<evidence type="ECO:0000256" key="2">
    <source>
        <dbReference type="ARBA" id="ARBA00006656"/>
    </source>
</evidence>
<reference evidence="12 13" key="1">
    <citation type="submission" date="2022-05" db="EMBL/GenBank/DDBJ databases">
        <authorList>
            <consortium name="Genoscope - CEA"/>
            <person name="William W."/>
        </authorList>
    </citation>
    <scope>NUCLEOTIDE SEQUENCE [LARGE SCALE GENOMIC DNA]</scope>
</reference>
<keyword evidence="5 8" id="KW-0339">Growth factor</keyword>
<keyword evidence="4" id="KW-0732">Signal</keyword>
<evidence type="ECO:0000259" key="11">
    <source>
        <dbReference type="PROSITE" id="PS51362"/>
    </source>
</evidence>
<evidence type="ECO:0000256" key="6">
    <source>
        <dbReference type="ARBA" id="ARBA00023157"/>
    </source>
</evidence>
<dbReference type="AlphaFoldDB" id="A0AAU9VS34"/>
<keyword evidence="13" id="KW-1185">Reference proteome</keyword>
<evidence type="ECO:0000256" key="5">
    <source>
        <dbReference type="ARBA" id="ARBA00023030"/>
    </source>
</evidence>
<dbReference type="InterPro" id="IPR017948">
    <property type="entry name" value="TGFb_CS"/>
</dbReference>
<organism evidence="12 13">
    <name type="scientific">Pocillopora meandrina</name>
    <dbReference type="NCBI Taxonomy" id="46732"/>
    <lineage>
        <taxon>Eukaryota</taxon>
        <taxon>Metazoa</taxon>
        <taxon>Cnidaria</taxon>
        <taxon>Anthozoa</taxon>
        <taxon>Hexacorallia</taxon>
        <taxon>Scleractinia</taxon>
        <taxon>Astrocoeniina</taxon>
        <taxon>Pocilloporidae</taxon>
        <taxon>Pocillopora</taxon>
    </lineage>
</organism>
<evidence type="ECO:0000256" key="10">
    <source>
        <dbReference type="SAM" id="Phobius"/>
    </source>
</evidence>
<feature type="non-terminal residue" evidence="12">
    <location>
        <position position="1"/>
    </location>
</feature>
<dbReference type="Pfam" id="PF00019">
    <property type="entry name" value="TGF_beta"/>
    <property type="match status" value="1"/>
</dbReference>
<evidence type="ECO:0000256" key="3">
    <source>
        <dbReference type="ARBA" id="ARBA00022525"/>
    </source>
</evidence>
<keyword evidence="7" id="KW-0325">Glycoprotein</keyword>
<keyword evidence="10" id="KW-0812">Transmembrane</keyword>
<keyword evidence="10" id="KW-1133">Transmembrane helix</keyword>
<evidence type="ECO:0000256" key="8">
    <source>
        <dbReference type="RuleBase" id="RU000354"/>
    </source>
</evidence>
<comment type="subcellular location">
    <subcellularLocation>
        <location evidence="1">Secreted</location>
    </subcellularLocation>
</comment>
<comment type="similarity">
    <text evidence="2 8">Belongs to the TGF-beta family.</text>
</comment>
<evidence type="ECO:0000313" key="12">
    <source>
        <dbReference type="EMBL" id="CAH3035532.1"/>
    </source>
</evidence>
<dbReference type="Gene3D" id="2.10.90.10">
    <property type="entry name" value="Cystine-knot cytokines"/>
    <property type="match status" value="1"/>
</dbReference>
<dbReference type="GO" id="GO:0005615">
    <property type="term" value="C:extracellular space"/>
    <property type="evidence" value="ECO:0007669"/>
    <property type="project" value="TreeGrafter"/>
</dbReference>
<dbReference type="PANTHER" id="PTHR11848">
    <property type="entry name" value="TGF-BETA FAMILY"/>
    <property type="match status" value="1"/>
</dbReference>
<feature type="region of interest" description="Disordered" evidence="9">
    <location>
        <begin position="43"/>
        <end position="66"/>
    </location>
</feature>
<dbReference type="InterPro" id="IPR001839">
    <property type="entry name" value="TGF-b_C"/>
</dbReference>
<gene>
    <name evidence="12" type="ORF">PMEA_00017425</name>
</gene>
<dbReference type="PROSITE" id="PS00250">
    <property type="entry name" value="TGF_BETA_1"/>
    <property type="match status" value="1"/>
</dbReference>
<accession>A0AAU9VS34</accession>
<proteinExistence type="inferred from homology"/>
<evidence type="ECO:0000313" key="13">
    <source>
        <dbReference type="Proteomes" id="UP001159428"/>
    </source>
</evidence>
<protein>
    <recommendedName>
        <fullName evidence="11">TGF-beta family profile domain-containing protein</fullName>
    </recommendedName>
</protein>
<dbReference type="EMBL" id="CALNXJ010000003">
    <property type="protein sequence ID" value="CAH3035532.1"/>
    <property type="molecule type" value="Genomic_DNA"/>
</dbReference>
<evidence type="ECO:0000256" key="7">
    <source>
        <dbReference type="ARBA" id="ARBA00023180"/>
    </source>
</evidence>
<dbReference type="InterPro" id="IPR029034">
    <property type="entry name" value="Cystine-knot_cytokine"/>
</dbReference>
<dbReference type="InterPro" id="IPR015615">
    <property type="entry name" value="TGF-beta-rel"/>
</dbReference>
<dbReference type="PANTHER" id="PTHR11848:SF263">
    <property type="entry name" value="PROTEIN DECAPENTAPLEGIC"/>
    <property type="match status" value="1"/>
</dbReference>
<evidence type="ECO:0000256" key="1">
    <source>
        <dbReference type="ARBA" id="ARBA00004613"/>
    </source>
</evidence>
<name>A0AAU9VS34_9CNID</name>
<evidence type="ECO:0000256" key="9">
    <source>
        <dbReference type="SAM" id="MobiDB-lite"/>
    </source>
</evidence>